<gene>
    <name evidence="1" type="ORF">HUJ06_016724</name>
</gene>
<reference evidence="1 2" key="1">
    <citation type="journal article" date="2020" name="Mol. Biol. Evol.">
        <title>Distinct Expression and Methylation Patterns for Genes with Different Fates following a Single Whole-Genome Duplication in Flowering Plants.</title>
        <authorList>
            <person name="Shi T."/>
            <person name="Rahmani R.S."/>
            <person name="Gugger P.F."/>
            <person name="Wang M."/>
            <person name="Li H."/>
            <person name="Zhang Y."/>
            <person name="Li Z."/>
            <person name="Wang Q."/>
            <person name="Van de Peer Y."/>
            <person name="Marchal K."/>
            <person name="Chen J."/>
        </authorList>
    </citation>
    <scope>NUCLEOTIDE SEQUENCE [LARGE SCALE GENOMIC DNA]</scope>
    <source>
        <tissue evidence="1">Leaf</tissue>
    </source>
</reference>
<protein>
    <submittedName>
        <fullName evidence="1">Uncharacterized protein</fullName>
    </submittedName>
</protein>
<organism evidence="1 2">
    <name type="scientific">Nelumbo nucifera</name>
    <name type="common">Sacred lotus</name>
    <dbReference type="NCBI Taxonomy" id="4432"/>
    <lineage>
        <taxon>Eukaryota</taxon>
        <taxon>Viridiplantae</taxon>
        <taxon>Streptophyta</taxon>
        <taxon>Embryophyta</taxon>
        <taxon>Tracheophyta</taxon>
        <taxon>Spermatophyta</taxon>
        <taxon>Magnoliopsida</taxon>
        <taxon>Proteales</taxon>
        <taxon>Nelumbonaceae</taxon>
        <taxon>Nelumbo</taxon>
    </lineage>
</organism>
<proteinExistence type="predicted"/>
<dbReference type="EMBL" id="DUZY01000008">
    <property type="protein sequence ID" value="DAD46787.1"/>
    <property type="molecule type" value="Genomic_DNA"/>
</dbReference>
<sequence length="45" mass="5158">MIKINNQPNQGTEARELQYLGSSSFGLNGRAFTTLQLIFWQQNEL</sequence>
<comment type="caution">
    <text evidence="1">The sequence shown here is derived from an EMBL/GenBank/DDBJ whole genome shotgun (WGS) entry which is preliminary data.</text>
</comment>
<keyword evidence="2" id="KW-1185">Reference proteome</keyword>
<dbReference type="Proteomes" id="UP000607653">
    <property type="component" value="Unassembled WGS sequence"/>
</dbReference>
<evidence type="ECO:0000313" key="2">
    <source>
        <dbReference type="Proteomes" id="UP000607653"/>
    </source>
</evidence>
<accession>A0A822ZPG7</accession>
<name>A0A822ZPG7_NELNU</name>
<dbReference type="AlphaFoldDB" id="A0A822ZPG7"/>
<evidence type="ECO:0000313" key="1">
    <source>
        <dbReference type="EMBL" id="DAD46787.1"/>
    </source>
</evidence>